<protein>
    <recommendedName>
        <fullName evidence="3">Thionin-like protein</fullName>
    </recommendedName>
</protein>
<evidence type="ECO:0008006" key="3">
    <source>
        <dbReference type="Google" id="ProtNLM"/>
    </source>
</evidence>
<dbReference type="InterPro" id="IPR038975">
    <property type="entry name" value="THNL"/>
</dbReference>
<dbReference type="PANTHER" id="PTHR36312:SF2">
    <property type="entry name" value="THIONIN-LIKE PROTEIN"/>
    <property type="match status" value="1"/>
</dbReference>
<proteinExistence type="predicted"/>
<keyword evidence="2" id="KW-1185">Reference proteome</keyword>
<dbReference type="Proteomes" id="UP001289374">
    <property type="component" value="Unassembled WGS sequence"/>
</dbReference>
<dbReference type="PANTHER" id="PTHR36312">
    <property type="entry name" value="THIONIN-LIKE PROTEIN 1"/>
    <property type="match status" value="1"/>
</dbReference>
<evidence type="ECO:0000313" key="1">
    <source>
        <dbReference type="EMBL" id="KAK4388886.1"/>
    </source>
</evidence>
<gene>
    <name evidence="1" type="ORF">Sango_2225600</name>
</gene>
<organism evidence="1 2">
    <name type="scientific">Sesamum angolense</name>
    <dbReference type="NCBI Taxonomy" id="2727404"/>
    <lineage>
        <taxon>Eukaryota</taxon>
        <taxon>Viridiplantae</taxon>
        <taxon>Streptophyta</taxon>
        <taxon>Embryophyta</taxon>
        <taxon>Tracheophyta</taxon>
        <taxon>Spermatophyta</taxon>
        <taxon>Magnoliopsida</taxon>
        <taxon>eudicotyledons</taxon>
        <taxon>Gunneridae</taxon>
        <taxon>Pentapetalae</taxon>
        <taxon>asterids</taxon>
        <taxon>lamiids</taxon>
        <taxon>Lamiales</taxon>
        <taxon>Pedaliaceae</taxon>
        <taxon>Sesamum</taxon>
    </lineage>
</organism>
<evidence type="ECO:0000313" key="2">
    <source>
        <dbReference type="Proteomes" id="UP001289374"/>
    </source>
</evidence>
<reference evidence="1" key="2">
    <citation type="journal article" date="2024" name="Plant">
        <title>Genomic evolution and insights into agronomic trait innovations of Sesamum species.</title>
        <authorList>
            <person name="Miao H."/>
            <person name="Wang L."/>
            <person name="Qu L."/>
            <person name="Liu H."/>
            <person name="Sun Y."/>
            <person name="Le M."/>
            <person name="Wang Q."/>
            <person name="Wei S."/>
            <person name="Zheng Y."/>
            <person name="Lin W."/>
            <person name="Duan Y."/>
            <person name="Cao H."/>
            <person name="Xiong S."/>
            <person name="Wang X."/>
            <person name="Wei L."/>
            <person name="Li C."/>
            <person name="Ma Q."/>
            <person name="Ju M."/>
            <person name="Zhao R."/>
            <person name="Li G."/>
            <person name="Mu C."/>
            <person name="Tian Q."/>
            <person name="Mei H."/>
            <person name="Zhang T."/>
            <person name="Gao T."/>
            <person name="Zhang H."/>
        </authorList>
    </citation>
    <scope>NUCLEOTIDE SEQUENCE</scope>
    <source>
        <strain evidence="1">K16</strain>
    </source>
</reference>
<dbReference type="EMBL" id="JACGWL010000013">
    <property type="protein sequence ID" value="KAK4388886.1"/>
    <property type="molecule type" value="Genomic_DNA"/>
</dbReference>
<accession>A0AAE1W8U0</accession>
<dbReference type="AlphaFoldDB" id="A0AAE1W8U0"/>
<reference evidence="1" key="1">
    <citation type="submission" date="2020-06" db="EMBL/GenBank/DDBJ databases">
        <authorList>
            <person name="Li T."/>
            <person name="Hu X."/>
            <person name="Zhang T."/>
            <person name="Song X."/>
            <person name="Zhang H."/>
            <person name="Dai N."/>
            <person name="Sheng W."/>
            <person name="Hou X."/>
            <person name="Wei L."/>
        </authorList>
    </citation>
    <scope>NUCLEOTIDE SEQUENCE</scope>
    <source>
        <strain evidence="1">K16</strain>
        <tissue evidence="1">Leaf</tissue>
    </source>
</reference>
<sequence length="113" mass="12005">MSRVVMARKIGAGGGRVVAVVVAVVVVLAISVNAQLYTCWGGCYNVCFLRSNGTRPVGLPCYYQCLNSCNRGSPADSHYYCQIGCAMERCVPVSNDGARLENCLGGCTKLCKS</sequence>
<comment type="caution">
    <text evidence="1">The sequence shown here is derived from an EMBL/GenBank/DDBJ whole genome shotgun (WGS) entry which is preliminary data.</text>
</comment>
<name>A0AAE1W8U0_9LAMI</name>